<feature type="domain" description="SnoaL-like" evidence="1">
    <location>
        <begin position="13"/>
        <end position="114"/>
    </location>
</feature>
<evidence type="ECO:0000313" key="2">
    <source>
        <dbReference type="EMBL" id="TWI89498.1"/>
    </source>
</evidence>
<dbReference type="Pfam" id="PF12680">
    <property type="entry name" value="SnoaL_2"/>
    <property type="match status" value="1"/>
</dbReference>
<dbReference type="OrthoDB" id="6657864at2"/>
<reference evidence="2 3" key="1">
    <citation type="submission" date="2019-07" db="EMBL/GenBank/DDBJ databases">
        <title>Genomic Encyclopedia of Archaeal and Bacterial Type Strains, Phase II (KMG-II): from individual species to whole genera.</title>
        <authorList>
            <person name="Goeker M."/>
        </authorList>
    </citation>
    <scope>NUCLEOTIDE SEQUENCE [LARGE SCALE GENOMIC DNA]</scope>
    <source>
        <strain evidence="2 3">ATCC BAA-252</strain>
    </source>
</reference>
<organism evidence="2 3">
    <name type="scientific">Roseibium hamelinense</name>
    <dbReference type="NCBI Taxonomy" id="150831"/>
    <lineage>
        <taxon>Bacteria</taxon>
        <taxon>Pseudomonadati</taxon>
        <taxon>Pseudomonadota</taxon>
        <taxon>Alphaproteobacteria</taxon>
        <taxon>Hyphomicrobiales</taxon>
        <taxon>Stappiaceae</taxon>
        <taxon>Roseibium</taxon>
    </lineage>
</organism>
<dbReference type="SUPFAM" id="SSF54427">
    <property type="entry name" value="NTF2-like"/>
    <property type="match status" value="1"/>
</dbReference>
<protein>
    <recommendedName>
        <fullName evidence="1">SnoaL-like domain-containing protein</fullName>
    </recommendedName>
</protein>
<evidence type="ECO:0000313" key="3">
    <source>
        <dbReference type="Proteomes" id="UP000320593"/>
    </source>
</evidence>
<dbReference type="Proteomes" id="UP000320593">
    <property type="component" value="Unassembled WGS sequence"/>
</dbReference>
<dbReference type="InterPro" id="IPR037401">
    <property type="entry name" value="SnoaL-like"/>
</dbReference>
<sequence length="132" mass="14802">MLNKQAVKTLFGNLETGHGDVFFAEVRDDVDWTVMGTHPLAGHYRSKADFHAHTFARLDKVLKEGTHLAVVDVFVDGNVAIVEMRGTSTANNGKPFDNRYCWVFTFDTDNKIKKVRAYLDSALVAQLLAENE</sequence>
<dbReference type="PANTHER" id="PTHR41252:SF1">
    <property type="entry name" value="BLR2505 PROTEIN"/>
    <property type="match status" value="1"/>
</dbReference>
<proteinExistence type="predicted"/>
<name>A0A562T8F3_9HYPH</name>
<dbReference type="AlphaFoldDB" id="A0A562T8F3"/>
<dbReference type="Gene3D" id="3.10.450.50">
    <property type="match status" value="1"/>
</dbReference>
<dbReference type="RefSeq" id="WP_145342169.1">
    <property type="nucleotide sequence ID" value="NZ_SMLY01000063.1"/>
</dbReference>
<dbReference type="InterPro" id="IPR032710">
    <property type="entry name" value="NTF2-like_dom_sf"/>
</dbReference>
<gene>
    <name evidence="2" type="ORF">JM93_01701</name>
</gene>
<comment type="caution">
    <text evidence="2">The sequence shown here is derived from an EMBL/GenBank/DDBJ whole genome shotgun (WGS) entry which is preliminary data.</text>
</comment>
<dbReference type="EMBL" id="VLLF01000003">
    <property type="protein sequence ID" value="TWI89498.1"/>
    <property type="molecule type" value="Genomic_DNA"/>
</dbReference>
<keyword evidence="3" id="KW-1185">Reference proteome</keyword>
<dbReference type="PANTHER" id="PTHR41252">
    <property type="entry name" value="BLR2505 PROTEIN"/>
    <property type="match status" value="1"/>
</dbReference>
<evidence type="ECO:0000259" key="1">
    <source>
        <dbReference type="Pfam" id="PF12680"/>
    </source>
</evidence>
<accession>A0A562T8F3</accession>